<name>A0ABM4D9W7_HYDVU</name>
<evidence type="ECO:0000313" key="5">
    <source>
        <dbReference type="Proteomes" id="UP001652625"/>
    </source>
</evidence>
<proteinExistence type="predicted"/>
<sequence>MDTEVIEILVNKVSSEWQRFAFNWFPNIELAIPIIEHINADQFTPEKEPRMRSLLKKLYEHYPYDYKSKIMCSLKSLNRNDVLKDIANLDKLKGSVALKNSYIQRFKEVDEPQPPLRTSSNLNLFNKFIDLCIVDAVNVKKDTAYTVERTEFPKKQMNYKPIPYEEVFKDEKSLLLISGIAGIGKSWLLKKCLLDWANNRIWEKVNFVFYFECKFFNLYENISNINELLDVFYKDFAKDLDVDNHNILFVIDGLDEFKYLNELVNLSSSCKHPILKALAEIRKYKHVVAGRVYATDQFQNLDTEKCNKLTIQIMGFNKDGINNYIENNVNQNKKEDVKKIIKESKIAKAMASVPFYLSLMCKIIIEFKQINTSFLTMTDLYASIFFYFYQKHVNRTNEPIYKMMESKYHKKYILTICKIAYKLFVKNKVVFSREEFRKFTSGLGEVDNQFFSFIERIETNFGYHYQFSHLTLMEFCAAVYAYCKFSGEEIICNEKLNSCLSMICGLTNLSQNSLIRFLVDLNSDQYWFWKCLFNFNDFNENLISINKDKMSMIHVCNFIHNNRSSKFNYLFIECFYESQSLITEELKQTVNKREWVISINDRKTSYETFCQKYFVNHFINSGGKLSKLTVCKNILTDEEKDLLVQCSSNVRKLIFRCPIKFEGWKRENNLEWLRICISNYIISENYFKECFLSWMKVCEKLEVRLHKEIKFIDNLFKWIHNLNIQWLLITYGENRFRLEDVKNFISSRKCPVS</sequence>
<dbReference type="GeneID" id="101237122"/>
<dbReference type="RefSeq" id="XP_065671115.1">
    <property type="nucleotide sequence ID" value="XM_065815043.1"/>
</dbReference>
<dbReference type="Gene3D" id="3.40.50.300">
    <property type="entry name" value="P-loop containing nucleotide triphosphate hydrolases"/>
    <property type="match status" value="1"/>
</dbReference>
<evidence type="ECO:0000259" key="4">
    <source>
        <dbReference type="Pfam" id="PF05729"/>
    </source>
</evidence>
<keyword evidence="2" id="KW-0963">Cytoplasm</keyword>
<feature type="domain" description="NACHT" evidence="4">
    <location>
        <begin position="174"/>
        <end position="328"/>
    </location>
</feature>
<keyword evidence="3" id="KW-0677">Repeat</keyword>
<protein>
    <submittedName>
        <fullName evidence="6 7">Uncharacterized protein LOC101237122 isoform X2</fullName>
    </submittedName>
</protein>
<comment type="subcellular location">
    <subcellularLocation>
        <location evidence="1">Cytoplasm</location>
    </subcellularLocation>
</comment>
<dbReference type="InterPro" id="IPR027417">
    <property type="entry name" value="P-loop_NTPase"/>
</dbReference>
<keyword evidence="5" id="KW-1185">Reference proteome</keyword>
<evidence type="ECO:0000256" key="1">
    <source>
        <dbReference type="ARBA" id="ARBA00004496"/>
    </source>
</evidence>
<organism evidence="5 7">
    <name type="scientific">Hydra vulgaris</name>
    <name type="common">Hydra</name>
    <name type="synonym">Hydra attenuata</name>
    <dbReference type="NCBI Taxonomy" id="6087"/>
    <lineage>
        <taxon>Eukaryota</taxon>
        <taxon>Metazoa</taxon>
        <taxon>Cnidaria</taxon>
        <taxon>Hydrozoa</taxon>
        <taxon>Hydroidolina</taxon>
        <taxon>Anthoathecata</taxon>
        <taxon>Aplanulata</taxon>
        <taxon>Hydridae</taxon>
        <taxon>Hydra</taxon>
    </lineage>
</organism>
<dbReference type="RefSeq" id="XP_065671116.1">
    <property type="nucleotide sequence ID" value="XM_065815044.1"/>
</dbReference>
<evidence type="ECO:0000313" key="7">
    <source>
        <dbReference type="RefSeq" id="XP_065671116.1"/>
    </source>
</evidence>
<dbReference type="PANTHER" id="PTHR45690:SF19">
    <property type="entry name" value="NACHT, LRR AND PYD DOMAINS-CONTAINING PROTEIN 3"/>
    <property type="match status" value="1"/>
</dbReference>
<dbReference type="PANTHER" id="PTHR45690">
    <property type="entry name" value="NACHT, LRR AND PYD DOMAINS-CONTAINING PROTEIN 12"/>
    <property type="match status" value="1"/>
</dbReference>
<dbReference type="Pfam" id="PF05729">
    <property type="entry name" value="NACHT"/>
    <property type="match status" value="1"/>
</dbReference>
<dbReference type="InterPro" id="IPR007111">
    <property type="entry name" value="NACHT_NTPase"/>
</dbReference>
<evidence type="ECO:0000256" key="3">
    <source>
        <dbReference type="ARBA" id="ARBA00022737"/>
    </source>
</evidence>
<reference evidence="6 7" key="1">
    <citation type="submission" date="2025-05" db="UniProtKB">
        <authorList>
            <consortium name="RefSeq"/>
        </authorList>
    </citation>
    <scope>IDENTIFICATION</scope>
</reference>
<accession>A0ABM4D9W7</accession>
<evidence type="ECO:0000256" key="2">
    <source>
        <dbReference type="ARBA" id="ARBA00022490"/>
    </source>
</evidence>
<gene>
    <name evidence="6 7" type="primary">LOC101237122</name>
</gene>
<dbReference type="InterPro" id="IPR050637">
    <property type="entry name" value="NLRP_innate_immun_reg"/>
</dbReference>
<dbReference type="SUPFAM" id="SSF52540">
    <property type="entry name" value="P-loop containing nucleoside triphosphate hydrolases"/>
    <property type="match status" value="1"/>
</dbReference>
<evidence type="ECO:0000313" key="6">
    <source>
        <dbReference type="RefSeq" id="XP_065671115.1"/>
    </source>
</evidence>
<dbReference type="Proteomes" id="UP001652625">
    <property type="component" value="Chromosome 13"/>
</dbReference>